<keyword evidence="2 5" id="KW-0812">Transmembrane</keyword>
<organism evidence="7 8">
    <name type="scientific">Sinanaerobacter chloroacetimidivorans</name>
    <dbReference type="NCBI Taxonomy" id="2818044"/>
    <lineage>
        <taxon>Bacteria</taxon>
        <taxon>Bacillati</taxon>
        <taxon>Bacillota</taxon>
        <taxon>Clostridia</taxon>
        <taxon>Peptostreptococcales</taxon>
        <taxon>Anaerovoracaceae</taxon>
        <taxon>Sinanaerobacter</taxon>
    </lineage>
</organism>
<protein>
    <submittedName>
        <fullName evidence="7">DUF1232 domain-containing protein</fullName>
    </submittedName>
</protein>
<dbReference type="EMBL" id="JAGSND010000002">
    <property type="protein sequence ID" value="MBR0597122.1"/>
    <property type="molecule type" value="Genomic_DNA"/>
</dbReference>
<evidence type="ECO:0000256" key="4">
    <source>
        <dbReference type="ARBA" id="ARBA00023136"/>
    </source>
</evidence>
<proteinExistence type="predicted"/>
<evidence type="ECO:0000256" key="3">
    <source>
        <dbReference type="ARBA" id="ARBA00022989"/>
    </source>
</evidence>
<comment type="caution">
    <text evidence="7">The sequence shown here is derived from an EMBL/GenBank/DDBJ whole genome shotgun (WGS) entry which is preliminary data.</text>
</comment>
<feature type="domain" description="DUF1232" evidence="6">
    <location>
        <begin position="30"/>
        <end position="64"/>
    </location>
</feature>
<dbReference type="AlphaFoldDB" id="A0A8J7VXX7"/>
<evidence type="ECO:0000256" key="1">
    <source>
        <dbReference type="ARBA" id="ARBA00004127"/>
    </source>
</evidence>
<dbReference type="RefSeq" id="WP_227017253.1">
    <property type="nucleotide sequence ID" value="NZ_JAGSND010000002.1"/>
</dbReference>
<sequence>MQFIFFQVLIKRIKAIKFFLKDKAVPKRKKIIIIAGILYLLMPIDLIPAPILLFGFVDDIVLWTFIIWYLKDELDKYWLGEVEVKPEKKYRGKKIIDDVKFEVEKEDVKEEQK</sequence>
<reference evidence="7" key="2">
    <citation type="submission" date="2021-04" db="EMBL/GenBank/DDBJ databases">
        <authorList>
            <person name="Liu J."/>
        </authorList>
    </citation>
    <scope>NUCLEOTIDE SEQUENCE</scope>
    <source>
        <strain evidence="7">BAD-6</strain>
    </source>
</reference>
<dbReference type="Proteomes" id="UP000675664">
    <property type="component" value="Unassembled WGS sequence"/>
</dbReference>
<dbReference type="GO" id="GO:0012505">
    <property type="term" value="C:endomembrane system"/>
    <property type="evidence" value="ECO:0007669"/>
    <property type="project" value="UniProtKB-SubCell"/>
</dbReference>
<evidence type="ECO:0000256" key="5">
    <source>
        <dbReference type="SAM" id="Phobius"/>
    </source>
</evidence>
<evidence type="ECO:0000313" key="8">
    <source>
        <dbReference type="Proteomes" id="UP000675664"/>
    </source>
</evidence>
<evidence type="ECO:0000259" key="6">
    <source>
        <dbReference type="Pfam" id="PF06803"/>
    </source>
</evidence>
<feature type="transmembrane region" description="Helical" evidence="5">
    <location>
        <begin position="31"/>
        <end position="47"/>
    </location>
</feature>
<evidence type="ECO:0000256" key="2">
    <source>
        <dbReference type="ARBA" id="ARBA00022692"/>
    </source>
</evidence>
<name>A0A8J7VXX7_9FIRM</name>
<dbReference type="InterPro" id="IPR010652">
    <property type="entry name" value="DUF1232"/>
</dbReference>
<gene>
    <name evidence="7" type="ORF">KCX82_04495</name>
</gene>
<evidence type="ECO:0000313" key="7">
    <source>
        <dbReference type="EMBL" id="MBR0597122.1"/>
    </source>
</evidence>
<keyword evidence="4 5" id="KW-0472">Membrane</keyword>
<keyword evidence="3 5" id="KW-1133">Transmembrane helix</keyword>
<accession>A0A8J7VXX7</accession>
<comment type="subcellular location">
    <subcellularLocation>
        <location evidence="1">Endomembrane system</location>
        <topology evidence="1">Multi-pass membrane protein</topology>
    </subcellularLocation>
</comment>
<reference evidence="7" key="1">
    <citation type="submission" date="2021-04" db="EMBL/GenBank/DDBJ databases">
        <title>Sinoanaerobacter chloroacetimidivorans sp. nov., an obligate anaerobic bacterium isolated from anaerobic sludge.</title>
        <authorList>
            <person name="Bao Y."/>
        </authorList>
    </citation>
    <scope>NUCLEOTIDE SEQUENCE</scope>
    <source>
        <strain evidence="7">BAD-6</strain>
    </source>
</reference>
<keyword evidence="8" id="KW-1185">Reference proteome</keyword>
<dbReference type="Pfam" id="PF06803">
    <property type="entry name" value="DUF1232"/>
    <property type="match status" value="1"/>
</dbReference>